<sequence>MSDDDDLPIESPLLPARGFCDCSDCQVIEELSLPTIKVSIVVVAVDDRELVKSTWKSIQIKYRAELRRVKETEVSGAGSNKIYEPSWQFWKDLQLMRDKKIISKTSSNLDSLLDEKKSLPVAASSAVGSFNKSSTVGRNDNSQNQPMTGFLAPSSRMAPEQSQNPRAGSNGDSIGRSSSSDITEAIASEDETYFQSLRLHTHRVKGQRKLAMRNEINEIVMKFAYEMQPATIPFAFPPYLYFLTYPNSSQCYPMVKPELDSTIKKRKEKQRITYDGDSDSGKLFKFLRKFLDGVERL</sequence>
<gene>
    <name evidence="2" type="ORF">TBRA_LOCUS5839</name>
</gene>
<feature type="compositionally biased region" description="Polar residues" evidence="1">
    <location>
        <begin position="130"/>
        <end position="147"/>
    </location>
</feature>
<evidence type="ECO:0000313" key="2">
    <source>
        <dbReference type="EMBL" id="CAB0033941.1"/>
    </source>
</evidence>
<protein>
    <recommendedName>
        <fullName evidence="4">MADF domain-containing protein</fullName>
    </recommendedName>
</protein>
<evidence type="ECO:0000256" key="1">
    <source>
        <dbReference type="SAM" id="MobiDB-lite"/>
    </source>
</evidence>
<feature type="region of interest" description="Disordered" evidence="1">
    <location>
        <begin position="130"/>
        <end position="179"/>
    </location>
</feature>
<keyword evidence="3" id="KW-1185">Reference proteome</keyword>
<feature type="compositionally biased region" description="Low complexity" evidence="1">
    <location>
        <begin position="168"/>
        <end position="179"/>
    </location>
</feature>
<proteinExistence type="predicted"/>
<organism evidence="2 3">
    <name type="scientific">Trichogramma brassicae</name>
    <dbReference type="NCBI Taxonomy" id="86971"/>
    <lineage>
        <taxon>Eukaryota</taxon>
        <taxon>Metazoa</taxon>
        <taxon>Ecdysozoa</taxon>
        <taxon>Arthropoda</taxon>
        <taxon>Hexapoda</taxon>
        <taxon>Insecta</taxon>
        <taxon>Pterygota</taxon>
        <taxon>Neoptera</taxon>
        <taxon>Endopterygota</taxon>
        <taxon>Hymenoptera</taxon>
        <taxon>Apocrita</taxon>
        <taxon>Proctotrupomorpha</taxon>
        <taxon>Chalcidoidea</taxon>
        <taxon>Trichogrammatidae</taxon>
        <taxon>Trichogramma</taxon>
    </lineage>
</organism>
<name>A0A6H5IGY2_9HYME</name>
<dbReference type="Proteomes" id="UP000479190">
    <property type="component" value="Unassembled WGS sequence"/>
</dbReference>
<reference evidence="2 3" key="1">
    <citation type="submission" date="2020-02" db="EMBL/GenBank/DDBJ databases">
        <authorList>
            <person name="Ferguson B K."/>
        </authorList>
    </citation>
    <scope>NUCLEOTIDE SEQUENCE [LARGE SCALE GENOMIC DNA]</scope>
</reference>
<evidence type="ECO:0000313" key="3">
    <source>
        <dbReference type="Proteomes" id="UP000479190"/>
    </source>
</evidence>
<dbReference type="AlphaFoldDB" id="A0A6H5IGY2"/>
<accession>A0A6H5IGY2</accession>
<dbReference type="EMBL" id="CADCXV010000728">
    <property type="protein sequence ID" value="CAB0033941.1"/>
    <property type="molecule type" value="Genomic_DNA"/>
</dbReference>
<dbReference type="OrthoDB" id="6152242at2759"/>
<evidence type="ECO:0008006" key="4">
    <source>
        <dbReference type="Google" id="ProtNLM"/>
    </source>
</evidence>